<organism evidence="7 8">
    <name type="scientific">Formimonas warabiya</name>
    <dbReference type="NCBI Taxonomy" id="1761012"/>
    <lineage>
        <taxon>Bacteria</taxon>
        <taxon>Bacillati</taxon>
        <taxon>Bacillota</taxon>
        <taxon>Clostridia</taxon>
        <taxon>Eubacteriales</taxon>
        <taxon>Peptococcaceae</taxon>
        <taxon>Candidatus Formimonas</taxon>
    </lineage>
</organism>
<dbReference type="SUPFAM" id="SSF111369">
    <property type="entry name" value="HlyD-like secretion proteins"/>
    <property type="match status" value="1"/>
</dbReference>
<feature type="domain" description="CzcB-like barrel-sandwich hybrid" evidence="5">
    <location>
        <begin position="71"/>
        <end position="211"/>
    </location>
</feature>
<keyword evidence="8" id="KW-1185">Reference proteome</keyword>
<dbReference type="OrthoDB" id="5392603at2"/>
<feature type="domain" description="CzcB-like alpha-helical hairpin" evidence="3">
    <location>
        <begin position="115"/>
        <end position="167"/>
    </location>
</feature>
<evidence type="ECO:0000313" key="7">
    <source>
        <dbReference type="EMBL" id="ATW28207.1"/>
    </source>
</evidence>
<dbReference type="Gene3D" id="2.40.50.100">
    <property type="match status" value="1"/>
</dbReference>
<comment type="similarity">
    <text evidence="1">Belongs to the membrane fusion protein (MFP) (TC 8.A.1) family.</text>
</comment>
<dbReference type="Proteomes" id="UP000323521">
    <property type="component" value="Chromosome"/>
</dbReference>
<dbReference type="Gene3D" id="2.40.30.170">
    <property type="match status" value="1"/>
</dbReference>
<dbReference type="Pfam" id="PF25973">
    <property type="entry name" value="BSH_CzcB"/>
    <property type="match status" value="1"/>
</dbReference>
<feature type="coiled-coil region" evidence="2">
    <location>
        <begin position="103"/>
        <end position="130"/>
    </location>
</feature>
<dbReference type="InterPro" id="IPR058647">
    <property type="entry name" value="BSH_CzcB-like"/>
</dbReference>
<dbReference type="InterPro" id="IPR058792">
    <property type="entry name" value="Beta-barrel_RND_2"/>
</dbReference>
<dbReference type="AlphaFoldDB" id="A0A3G1L0L8"/>
<dbReference type="Pfam" id="PF25975">
    <property type="entry name" value="CzcB_C"/>
    <property type="match status" value="1"/>
</dbReference>
<protein>
    <submittedName>
        <fullName evidence="7">Uncharacterized protein</fullName>
    </submittedName>
</protein>
<dbReference type="KEGG" id="fwa:DCMF_28700"/>
<feature type="domain" description="CzcB-like C-terminal circularly permuted SH3-like" evidence="6">
    <location>
        <begin position="298"/>
        <end position="357"/>
    </location>
</feature>
<dbReference type="PANTHER" id="PTHR30469:SF15">
    <property type="entry name" value="HLYD FAMILY OF SECRETION PROTEINS"/>
    <property type="match status" value="1"/>
</dbReference>
<dbReference type="RefSeq" id="WP_148137616.1">
    <property type="nucleotide sequence ID" value="NZ_CP017634.1"/>
</dbReference>
<dbReference type="PANTHER" id="PTHR30469">
    <property type="entry name" value="MULTIDRUG RESISTANCE PROTEIN MDTA"/>
    <property type="match status" value="1"/>
</dbReference>
<dbReference type="Gene3D" id="1.10.287.470">
    <property type="entry name" value="Helix hairpin bin"/>
    <property type="match status" value="1"/>
</dbReference>
<evidence type="ECO:0000259" key="3">
    <source>
        <dbReference type="Pfam" id="PF25893"/>
    </source>
</evidence>
<evidence type="ECO:0000259" key="4">
    <source>
        <dbReference type="Pfam" id="PF25954"/>
    </source>
</evidence>
<name>A0A3G1L0L8_FORW1</name>
<dbReference type="GO" id="GO:1990281">
    <property type="term" value="C:efflux pump complex"/>
    <property type="evidence" value="ECO:0007669"/>
    <property type="project" value="TreeGrafter"/>
</dbReference>
<dbReference type="InterPro" id="IPR058649">
    <property type="entry name" value="CzcB_C"/>
</dbReference>
<dbReference type="FunFam" id="2.40.30.170:FF:000010">
    <property type="entry name" value="Efflux RND transporter periplasmic adaptor subunit"/>
    <property type="match status" value="1"/>
</dbReference>
<sequence length="366" mass="38813">MKINGKLIGTVVVIVLALVLLKGINYLNSHQKEPVQEATAPVLTIDTAAVATVDKTENLSLTGDIEAKTDALISAKIGGKVSKVLVDNGTGVDTGQALVVLETDELNNNLDNYQALLEKAQAGLASARSNYERVKTLYEDGVVAKQNLEDVTTALQVAQNDVDSAAAGVASAQDALNNATVSAPINGLVHDRSVTLGQVVTAGQQLMSVGDISSVFVTVNIAQEDLAKIKKGLQADVFVDAYPEQKFTGAIDIINPSLDQAARVFQAKIKVKNEKLLLMPGMFAKVEIKIGQAKEVPAVPMNAVTSSEGLYFVFVVEADHVKRRQIEIGQMVGQSVEIKSGLALGEQVAVTNVNMLKDQDKIAVAR</sequence>
<evidence type="ECO:0000313" key="8">
    <source>
        <dbReference type="Proteomes" id="UP000323521"/>
    </source>
</evidence>
<dbReference type="Pfam" id="PF25954">
    <property type="entry name" value="Beta-barrel_RND_2"/>
    <property type="match status" value="1"/>
</dbReference>
<dbReference type="GO" id="GO:0015562">
    <property type="term" value="F:efflux transmembrane transporter activity"/>
    <property type="evidence" value="ECO:0007669"/>
    <property type="project" value="TreeGrafter"/>
</dbReference>
<dbReference type="Gene3D" id="2.40.420.20">
    <property type="match status" value="1"/>
</dbReference>
<dbReference type="InterPro" id="IPR058648">
    <property type="entry name" value="HH_CzcB-like"/>
</dbReference>
<reference evidence="7 8" key="1">
    <citation type="submission" date="2016-10" db="EMBL/GenBank/DDBJ databases">
        <title>Complete Genome Sequence of Peptococcaceae strain DCMF.</title>
        <authorList>
            <person name="Edwards R.J."/>
            <person name="Holland S.I."/>
            <person name="Deshpande N.P."/>
            <person name="Wong Y.K."/>
            <person name="Ertan H."/>
            <person name="Manefield M."/>
            <person name="Russell T.L."/>
            <person name="Lee M.J."/>
        </authorList>
    </citation>
    <scope>NUCLEOTIDE SEQUENCE [LARGE SCALE GENOMIC DNA]</scope>
    <source>
        <strain evidence="7 8">DCMF</strain>
    </source>
</reference>
<keyword evidence="2" id="KW-0175">Coiled coil</keyword>
<dbReference type="EMBL" id="CP017634">
    <property type="protein sequence ID" value="ATW28207.1"/>
    <property type="molecule type" value="Genomic_DNA"/>
</dbReference>
<gene>
    <name evidence="7" type="ORF">DCMF_28700</name>
</gene>
<dbReference type="NCBIfam" id="TIGR01730">
    <property type="entry name" value="RND_mfp"/>
    <property type="match status" value="1"/>
</dbReference>
<proteinExistence type="inferred from homology"/>
<dbReference type="InterPro" id="IPR006143">
    <property type="entry name" value="RND_pump_MFP"/>
</dbReference>
<evidence type="ECO:0000256" key="2">
    <source>
        <dbReference type="SAM" id="Coils"/>
    </source>
</evidence>
<feature type="domain" description="CusB-like beta-barrel" evidence="4">
    <location>
        <begin position="215"/>
        <end position="289"/>
    </location>
</feature>
<accession>A0A3G1L0L8</accession>
<dbReference type="Pfam" id="PF25893">
    <property type="entry name" value="HH_CzcB"/>
    <property type="match status" value="1"/>
</dbReference>
<evidence type="ECO:0000259" key="5">
    <source>
        <dbReference type="Pfam" id="PF25973"/>
    </source>
</evidence>
<evidence type="ECO:0000259" key="6">
    <source>
        <dbReference type="Pfam" id="PF25975"/>
    </source>
</evidence>
<evidence type="ECO:0000256" key="1">
    <source>
        <dbReference type="ARBA" id="ARBA00009477"/>
    </source>
</evidence>